<evidence type="ECO:0000256" key="6">
    <source>
        <dbReference type="SAM" id="MobiDB-lite"/>
    </source>
</evidence>
<dbReference type="Pfam" id="PF13416">
    <property type="entry name" value="SBP_bac_8"/>
    <property type="match status" value="1"/>
</dbReference>
<comment type="subcellular location">
    <subcellularLocation>
        <location evidence="1">Periplasm</location>
    </subcellularLocation>
</comment>
<dbReference type="SUPFAM" id="SSF53850">
    <property type="entry name" value="Periplasmic binding protein-like II"/>
    <property type="match status" value="1"/>
</dbReference>
<dbReference type="Proteomes" id="UP000198896">
    <property type="component" value="Unassembled WGS sequence"/>
</dbReference>
<accession>A0A1I2AZE7</accession>
<evidence type="ECO:0000313" key="9">
    <source>
        <dbReference type="Proteomes" id="UP000198896"/>
    </source>
</evidence>
<dbReference type="EMBL" id="FONL01000007">
    <property type="protein sequence ID" value="SFE49314.1"/>
    <property type="molecule type" value="Genomic_DNA"/>
</dbReference>
<evidence type="ECO:0000256" key="3">
    <source>
        <dbReference type="ARBA" id="ARBA00022729"/>
    </source>
</evidence>
<dbReference type="AlphaFoldDB" id="A0A1I2AZE7"/>
<reference evidence="8 9" key="1">
    <citation type="submission" date="2016-10" db="EMBL/GenBank/DDBJ databases">
        <authorList>
            <person name="de Groot N.N."/>
        </authorList>
    </citation>
    <scope>NUCLEOTIDE SEQUENCE [LARGE SCALE GENOMIC DNA]</scope>
    <source>
        <strain evidence="8 9">DSM 9236</strain>
    </source>
</reference>
<evidence type="ECO:0000256" key="7">
    <source>
        <dbReference type="SAM" id="SignalP"/>
    </source>
</evidence>
<evidence type="ECO:0000256" key="1">
    <source>
        <dbReference type="ARBA" id="ARBA00004418"/>
    </source>
</evidence>
<dbReference type="GO" id="GO:0019808">
    <property type="term" value="F:polyamine binding"/>
    <property type="evidence" value="ECO:0007669"/>
    <property type="project" value="InterPro"/>
</dbReference>
<evidence type="ECO:0000313" key="8">
    <source>
        <dbReference type="EMBL" id="SFE49314.1"/>
    </source>
</evidence>
<evidence type="ECO:0000256" key="2">
    <source>
        <dbReference type="ARBA" id="ARBA00022448"/>
    </source>
</evidence>
<organism evidence="8 9">
    <name type="scientific">Succiniclasticum ruminis DSM 9236</name>
    <dbReference type="NCBI Taxonomy" id="1123323"/>
    <lineage>
        <taxon>Bacteria</taxon>
        <taxon>Bacillati</taxon>
        <taxon>Bacillota</taxon>
        <taxon>Negativicutes</taxon>
        <taxon>Acidaminococcales</taxon>
        <taxon>Acidaminococcaceae</taxon>
        <taxon>Succiniclasticum</taxon>
    </lineage>
</organism>
<dbReference type="InterPro" id="IPR006059">
    <property type="entry name" value="SBP"/>
</dbReference>
<dbReference type="Gene3D" id="3.40.190.10">
    <property type="entry name" value="Periplasmic binding protein-like II"/>
    <property type="match status" value="2"/>
</dbReference>
<keyword evidence="4" id="KW-0574">Periplasm</keyword>
<protein>
    <submittedName>
        <fullName evidence="8">Spermidine/putrescine transport system substrate-binding protein</fullName>
    </submittedName>
</protein>
<feature type="compositionally biased region" description="Basic and acidic residues" evidence="6">
    <location>
        <begin position="23"/>
        <end position="40"/>
    </location>
</feature>
<keyword evidence="2" id="KW-0813">Transport</keyword>
<dbReference type="PANTHER" id="PTHR30222:SF17">
    <property type="entry name" value="SPERMIDINE_PUTRESCINE-BINDING PERIPLASMIC PROTEIN"/>
    <property type="match status" value="1"/>
</dbReference>
<dbReference type="PANTHER" id="PTHR30222">
    <property type="entry name" value="SPERMIDINE/PUTRESCINE-BINDING PERIPLASMIC PROTEIN"/>
    <property type="match status" value="1"/>
</dbReference>
<feature type="binding site" evidence="5">
    <location>
        <begin position="191"/>
        <end position="194"/>
    </location>
    <ligand>
        <name>spermidine</name>
        <dbReference type="ChEBI" id="CHEBI:57834"/>
    </ligand>
</feature>
<gene>
    <name evidence="8" type="ORF">SAMN05216245_107104</name>
</gene>
<keyword evidence="3 7" id="KW-0732">Signal</keyword>
<dbReference type="CDD" id="cd13590">
    <property type="entry name" value="PBP2_PotD_PotF_like"/>
    <property type="match status" value="1"/>
</dbReference>
<dbReference type="GO" id="GO:0015846">
    <property type="term" value="P:polyamine transport"/>
    <property type="evidence" value="ECO:0007669"/>
    <property type="project" value="InterPro"/>
</dbReference>
<dbReference type="GO" id="GO:0042597">
    <property type="term" value="C:periplasmic space"/>
    <property type="evidence" value="ECO:0007669"/>
    <property type="project" value="UniProtKB-SubCell"/>
</dbReference>
<dbReference type="STRING" id="1123323.SAMN05216245_107104"/>
<feature type="signal peptide" evidence="7">
    <location>
        <begin position="1"/>
        <end position="18"/>
    </location>
</feature>
<evidence type="ECO:0000256" key="5">
    <source>
        <dbReference type="PIRSR" id="PIRSR019574-1"/>
    </source>
</evidence>
<dbReference type="PRINTS" id="PR00909">
    <property type="entry name" value="SPERMDNBNDNG"/>
</dbReference>
<sequence>MKKILVLLFCFLVLLLTACGGPEKKAEKPAEPAKKEEPAKPAEPSKNAEGKQVLNLFSWADNFDPEVLADFEKKFNCKINYDVFANNEELLAKIQAGGARYDVIQPSDYMITTMLKLNLLEELDMSKIPNTKNLIKDLQAPAYDPTGTHSVVYSWGITGIAYNKKYVKTPPTSWRDLWNPAYKGRVVLLNDVREVISFAMKMHGHSLNSVDKNHLAECMKDLKALAPNILAYDTDTIKQKFIAEEAWIGTMWSGDAYFSFKENKNIGFVVPKEGTGIWADCFAIPKGAKNKALAQEFINYLYDPKVSAKNYEYIGYNDPNLAAAPYHSEEFKNDPILKTAKDYIGNSEWTADVGDAIELYDRCWTELKTGK</sequence>
<dbReference type="InterPro" id="IPR001188">
    <property type="entry name" value="Sperm_putr-bd"/>
</dbReference>
<dbReference type="PROSITE" id="PS51257">
    <property type="entry name" value="PROKAR_LIPOPROTEIN"/>
    <property type="match status" value="1"/>
</dbReference>
<feature type="chain" id="PRO_5038751041" evidence="7">
    <location>
        <begin position="19"/>
        <end position="371"/>
    </location>
</feature>
<proteinExistence type="predicted"/>
<dbReference type="RefSeq" id="WP_093913473.1">
    <property type="nucleotide sequence ID" value="NZ_FONL01000007.1"/>
</dbReference>
<name>A0A1I2AZE7_9FIRM</name>
<evidence type="ECO:0000256" key="4">
    <source>
        <dbReference type="ARBA" id="ARBA00022764"/>
    </source>
</evidence>
<feature type="binding site" evidence="5">
    <location>
        <position position="109"/>
    </location>
    <ligand>
        <name>spermidine</name>
        <dbReference type="ChEBI" id="CHEBI:57834"/>
    </ligand>
</feature>
<keyword evidence="9" id="KW-1185">Reference proteome</keyword>
<feature type="region of interest" description="Disordered" evidence="6">
    <location>
        <begin position="23"/>
        <end position="48"/>
    </location>
</feature>
<dbReference type="PIRSF" id="PIRSF019574">
    <property type="entry name" value="Periplasmic_polyamine_BP"/>
    <property type="match status" value="1"/>
</dbReference>
<dbReference type="OrthoDB" id="9769319at2"/>